<protein>
    <recommendedName>
        <fullName evidence="5">DUF4234 domain-containing protein</fullName>
    </recommendedName>
</protein>
<proteinExistence type="predicted"/>
<gene>
    <name evidence="3" type="ORF">CCMP2556_LOCUS41992</name>
</gene>
<feature type="chain" id="PRO_5047082983" description="DUF4234 domain-containing protein" evidence="2">
    <location>
        <begin position="24"/>
        <end position="154"/>
    </location>
</feature>
<keyword evidence="4" id="KW-1185">Reference proteome</keyword>
<keyword evidence="1" id="KW-0472">Membrane</keyword>
<dbReference type="EMBL" id="CAXAMN010024439">
    <property type="protein sequence ID" value="CAK9086711.1"/>
    <property type="molecule type" value="Genomic_DNA"/>
</dbReference>
<organism evidence="3 4">
    <name type="scientific">Durusdinium trenchii</name>
    <dbReference type="NCBI Taxonomy" id="1381693"/>
    <lineage>
        <taxon>Eukaryota</taxon>
        <taxon>Sar</taxon>
        <taxon>Alveolata</taxon>
        <taxon>Dinophyceae</taxon>
        <taxon>Suessiales</taxon>
        <taxon>Symbiodiniaceae</taxon>
        <taxon>Durusdinium</taxon>
    </lineage>
</organism>
<feature type="signal peptide" evidence="2">
    <location>
        <begin position="1"/>
        <end position="23"/>
    </location>
</feature>
<evidence type="ECO:0008006" key="5">
    <source>
        <dbReference type="Google" id="ProtNLM"/>
    </source>
</evidence>
<feature type="transmembrane region" description="Helical" evidence="1">
    <location>
        <begin position="125"/>
        <end position="152"/>
    </location>
</feature>
<sequence>MRTVHAAPARNMLLFSFFGCVCAHPRSLRNNAILGLHLPLMFDPSCSRLAFFHCTGRGKAMPGVPHANLLALASAAVVFVVGGMYVYSWIVYFSTQAAEEIIAQNGPTTTVPTVGGLISRVVQHLAYLLFIFADVASAWLPLIAAFLVAVHYHP</sequence>
<evidence type="ECO:0000313" key="3">
    <source>
        <dbReference type="EMBL" id="CAK9086711.1"/>
    </source>
</evidence>
<reference evidence="3 4" key="1">
    <citation type="submission" date="2024-02" db="EMBL/GenBank/DDBJ databases">
        <authorList>
            <person name="Chen Y."/>
            <person name="Shah S."/>
            <person name="Dougan E. K."/>
            <person name="Thang M."/>
            <person name="Chan C."/>
        </authorList>
    </citation>
    <scope>NUCLEOTIDE SEQUENCE [LARGE SCALE GENOMIC DNA]</scope>
</reference>
<keyword evidence="2" id="KW-0732">Signal</keyword>
<evidence type="ECO:0000256" key="1">
    <source>
        <dbReference type="SAM" id="Phobius"/>
    </source>
</evidence>
<feature type="transmembrane region" description="Helical" evidence="1">
    <location>
        <begin position="69"/>
        <end position="92"/>
    </location>
</feature>
<keyword evidence="1" id="KW-1133">Transmembrane helix</keyword>
<keyword evidence="1" id="KW-0812">Transmembrane</keyword>
<dbReference type="Proteomes" id="UP001642484">
    <property type="component" value="Unassembled WGS sequence"/>
</dbReference>
<comment type="caution">
    <text evidence="3">The sequence shown here is derived from an EMBL/GenBank/DDBJ whole genome shotgun (WGS) entry which is preliminary data.</text>
</comment>
<evidence type="ECO:0000313" key="4">
    <source>
        <dbReference type="Proteomes" id="UP001642484"/>
    </source>
</evidence>
<evidence type="ECO:0000256" key="2">
    <source>
        <dbReference type="SAM" id="SignalP"/>
    </source>
</evidence>
<name>A0ABP0QI73_9DINO</name>
<accession>A0ABP0QI73</accession>